<keyword evidence="2" id="KW-1185">Reference proteome</keyword>
<dbReference type="EMBL" id="JAVCWF010000001">
    <property type="protein sequence ID" value="MDQ7937065.1"/>
    <property type="molecule type" value="Genomic_DNA"/>
</dbReference>
<accession>A0ABU1A8U6</accession>
<dbReference type="Proteomes" id="UP001227831">
    <property type="component" value="Unassembled WGS sequence"/>
</dbReference>
<sequence length="70" mass="8185">MTEEAMLDSVSRKLFKTFRDAYQDKGWTQKYVAELLDINPQQFNRAIRGLDNTPKAKLIREKARDLLGIK</sequence>
<dbReference type="InterPro" id="IPR010982">
    <property type="entry name" value="Lambda_DNA-bd_dom_sf"/>
</dbReference>
<name>A0ABU1A8U6_9LACO</name>
<protein>
    <submittedName>
        <fullName evidence="1">Transcriptional regulator</fullName>
    </submittedName>
</protein>
<proteinExistence type="predicted"/>
<organism evidence="1 2">
    <name type="scientific">Lactiplantibacillus brownii</name>
    <dbReference type="NCBI Taxonomy" id="3069269"/>
    <lineage>
        <taxon>Bacteria</taxon>
        <taxon>Bacillati</taxon>
        <taxon>Bacillota</taxon>
        <taxon>Bacilli</taxon>
        <taxon>Lactobacillales</taxon>
        <taxon>Lactobacillaceae</taxon>
        <taxon>Lactiplantibacillus</taxon>
    </lineage>
</organism>
<dbReference type="RefSeq" id="WP_308702842.1">
    <property type="nucleotide sequence ID" value="NZ_AP027463.1"/>
</dbReference>
<evidence type="ECO:0000313" key="1">
    <source>
        <dbReference type="EMBL" id="MDQ7937065.1"/>
    </source>
</evidence>
<dbReference type="SUPFAM" id="SSF47413">
    <property type="entry name" value="lambda repressor-like DNA-binding domains"/>
    <property type="match status" value="1"/>
</dbReference>
<comment type="caution">
    <text evidence="1">The sequence shown here is derived from an EMBL/GenBank/DDBJ whole genome shotgun (WGS) entry which is preliminary data.</text>
</comment>
<reference evidence="1 2" key="1">
    <citation type="journal article" date="2023" name="Int. J. Syst. Evol. Microbiol.">
        <title>Lactiplantibacillus brownii sp. nov., a novel psychrotolerant species isolated from sauerkraut.</title>
        <authorList>
            <person name="Heng Y.C."/>
            <person name="Silvaraju S."/>
            <person name="Lee J.K.Y."/>
            <person name="Kittelmann S."/>
        </authorList>
    </citation>
    <scope>NUCLEOTIDE SEQUENCE [LARGE SCALE GENOMIC DNA]</scope>
    <source>
        <strain evidence="1 2">WILCCON 0030</strain>
    </source>
</reference>
<evidence type="ECO:0000313" key="2">
    <source>
        <dbReference type="Proteomes" id="UP001227831"/>
    </source>
</evidence>
<gene>
    <name evidence="1" type="ORF">RA086_05415</name>
</gene>